<comment type="caution">
    <text evidence="12">The sequence shown here is derived from an EMBL/GenBank/DDBJ whole genome shotgun (WGS) entry which is preliminary data.</text>
</comment>
<reference evidence="12 13" key="1">
    <citation type="submission" date="2020-07" db="EMBL/GenBank/DDBJ databases">
        <authorList>
            <person name="Sun Q."/>
        </authorList>
    </citation>
    <scope>NUCLEOTIDE SEQUENCE [LARGE SCALE GENOMIC DNA]</scope>
    <source>
        <strain evidence="12 13">CGMCC 1.13654</strain>
    </source>
</reference>
<accession>A0A838LAY4</accession>
<organism evidence="12 13">
    <name type="scientific">Sphingomonas chungangi</name>
    <dbReference type="NCBI Taxonomy" id="2683589"/>
    <lineage>
        <taxon>Bacteria</taxon>
        <taxon>Pseudomonadati</taxon>
        <taxon>Pseudomonadota</taxon>
        <taxon>Alphaproteobacteria</taxon>
        <taxon>Sphingomonadales</taxon>
        <taxon>Sphingomonadaceae</taxon>
        <taxon>Sphingomonas</taxon>
    </lineage>
</organism>
<keyword evidence="6 10" id="KW-0119">Carbohydrate metabolism</keyword>
<dbReference type="PROSITE" id="PS51760">
    <property type="entry name" value="GH10_2"/>
    <property type="match status" value="1"/>
</dbReference>
<dbReference type="PANTHER" id="PTHR31490">
    <property type="entry name" value="GLYCOSYL HYDROLASE"/>
    <property type="match status" value="1"/>
</dbReference>
<evidence type="ECO:0000313" key="13">
    <source>
        <dbReference type="Proteomes" id="UP000570166"/>
    </source>
</evidence>
<dbReference type="GO" id="GO:0045493">
    <property type="term" value="P:xylan catabolic process"/>
    <property type="evidence" value="ECO:0007669"/>
    <property type="project" value="UniProtKB-KW"/>
</dbReference>
<dbReference type="InterPro" id="IPR044846">
    <property type="entry name" value="GH10"/>
</dbReference>
<comment type="catalytic activity">
    <reaction evidence="1 10">
        <text>Endohydrolysis of (1-&gt;4)-beta-D-xylosidic linkages in xylans.</text>
        <dbReference type="EC" id="3.2.1.8"/>
    </reaction>
</comment>
<evidence type="ECO:0000256" key="10">
    <source>
        <dbReference type="RuleBase" id="RU361174"/>
    </source>
</evidence>
<evidence type="ECO:0000259" key="11">
    <source>
        <dbReference type="PROSITE" id="PS51760"/>
    </source>
</evidence>
<evidence type="ECO:0000256" key="2">
    <source>
        <dbReference type="ARBA" id="ARBA00007495"/>
    </source>
</evidence>
<dbReference type="InterPro" id="IPR031158">
    <property type="entry name" value="GH10_AS"/>
</dbReference>
<dbReference type="RefSeq" id="WP_160364263.1">
    <property type="nucleotide sequence ID" value="NZ_JACEIB010000027.1"/>
</dbReference>
<evidence type="ECO:0000256" key="8">
    <source>
        <dbReference type="ARBA" id="ARBA00023326"/>
    </source>
</evidence>
<dbReference type="SUPFAM" id="SSF51445">
    <property type="entry name" value="(Trans)glycosidases"/>
    <property type="match status" value="1"/>
</dbReference>
<dbReference type="Proteomes" id="UP000570166">
    <property type="component" value="Unassembled WGS sequence"/>
</dbReference>
<keyword evidence="8 10" id="KW-0624">Polysaccharide degradation</keyword>
<dbReference type="GO" id="GO:0031176">
    <property type="term" value="F:endo-1,4-beta-xylanase activity"/>
    <property type="evidence" value="ECO:0007669"/>
    <property type="project" value="UniProtKB-EC"/>
</dbReference>
<evidence type="ECO:0000256" key="6">
    <source>
        <dbReference type="ARBA" id="ARBA00023277"/>
    </source>
</evidence>
<dbReference type="AlphaFoldDB" id="A0A838LAY4"/>
<feature type="active site" description="Nucleophile" evidence="9">
    <location>
        <position position="258"/>
    </location>
</feature>
<evidence type="ECO:0000256" key="3">
    <source>
        <dbReference type="ARBA" id="ARBA00022651"/>
    </source>
</evidence>
<evidence type="ECO:0000256" key="9">
    <source>
        <dbReference type="PROSITE-ProRule" id="PRU10061"/>
    </source>
</evidence>
<name>A0A838LAY4_9SPHN</name>
<dbReference type="InterPro" id="IPR001000">
    <property type="entry name" value="GH10_dom"/>
</dbReference>
<comment type="similarity">
    <text evidence="2 10">Belongs to the glycosyl hydrolase 10 (cellulase F) family.</text>
</comment>
<dbReference type="Gene3D" id="3.20.20.80">
    <property type="entry name" value="Glycosidases"/>
    <property type="match status" value="1"/>
</dbReference>
<keyword evidence="3 12" id="KW-0858">Xylan degradation</keyword>
<evidence type="ECO:0000313" key="12">
    <source>
        <dbReference type="EMBL" id="MBA2936411.1"/>
    </source>
</evidence>
<evidence type="ECO:0000256" key="4">
    <source>
        <dbReference type="ARBA" id="ARBA00022729"/>
    </source>
</evidence>
<evidence type="ECO:0000256" key="1">
    <source>
        <dbReference type="ARBA" id="ARBA00000681"/>
    </source>
</evidence>
<keyword evidence="7 10" id="KW-0326">Glycosidase</keyword>
<keyword evidence="13" id="KW-1185">Reference proteome</keyword>
<dbReference type="PROSITE" id="PS00591">
    <property type="entry name" value="GH10_1"/>
    <property type="match status" value="1"/>
</dbReference>
<evidence type="ECO:0000256" key="5">
    <source>
        <dbReference type="ARBA" id="ARBA00022801"/>
    </source>
</evidence>
<dbReference type="EMBL" id="JACEIB010000027">
    <property type="protein sequence ID" value="MBA2936411.1"/>
    <property type="molecule type" value="Genomic_DNA"/>
</dbReference>
<dbReference type="PRINTS" id="PR00134">
    <property type="entry name" value="GLHYDRLASE10"/>
</dbReference>
<proteinExistence type="inferred from homology"/>
<dbReference type="PANTHER" id="PTHR31490:SF88">
    <property type="entry name" value="BETA-XYLANASE"/>
    <property type="match status" value="1"/>
</dbReference>
<dbReference type="EC" id="3.2.1.8" evidence="10"/>
<feature type="domain" description="GH10" evidence="11">
    <location>
        <begin position="17"/>
        <end position="352"/>
    </location>
</feature>
<dbReference type="SMART" id="SM00633">
    <property type="entry name" value="Glyco_10"/>
    <property type="match status" value="1"/>
</dbReference>
<gene>
    <name evidence="12" type="ORF">HZF05_20200</name>
</gene>
<keyword evidence="4" id="KW-0732">Signal</keyword>
<dbReference type="InterPro" id="IPR017853">
    <property type="entry name" value="GH"/>
</dbReference>
<protein>
    <recommendedName>
        <fullName evidence="10">Beta-xylanase</fullName>
        <ecNumber evidence="10">3.2.1.8</ecNumber>
    </recommendedName>
</protein>
<sequence>MASAGPAETVPNFLGDGAAPPARKPVARLFGAAVRPDQLTDETPLLQAIRGCGLLVPEYHGQWSAVEWRRGDPWYGNYDAICDFAEKHGQQVRGHSLIWEQMTPDWARDEMLHGKDWNTIERHFATLLPRYAGRIREWIVVNEMIDTEHGDHGFRRTSFQRAYGNDYVRRALETARVLDPQAKLMINDYSLLYDNPVDEARRNQMLRLVERIKASGTPLDMVGLQGHLELRKGRISQPKVARFMADLAGMGVEVAITELDVLEDDLNRPVEERDARVAQAAQDLLDVVANQKAVSSVVTWGLSDKQSWLQDRLPVTKAAQACSPIDCGAMNRGLPFDGEMRAKPMHAALQRAVSMV</sequence>
<evidence type="ECO:0000256" key="7">
    <source>
        <dbReference type="ARBA" id="ARBA00023295"/>
    </source>
</evidence>
<keyword evidence="5 10" id="KW-0378">Hydrolase</keyword>
<dbReference type="Pfam" id="PF00331">
    <property type="entry name" value="Glyco_hydro_10"/>
    <property type="match status" value="1"/>
</dbReference>